<keyword evidence="4" id="KW-1185">Reference proteome</keyword>
<dbReference type="EMBL" id="CAJOBC010081953">
    <property type="protein sequence ID" value="CAF4278211.1"/>
    <property type="molecule type" value="Genomic_DNA"/>
</dbReference>
<organism evidence="2 4">
    <name type="scientific">Didymodactylos carnosus</name>
    <dbReference type="NCBI Taxonomy" id="1234261"/>
    <lineage>
        <taxon>Eukaryota</taxon>
        <taxon>Metazoa</taxon>
        <taxon>Spiralia</taxon>
        <taxon>Gnathifera</taxon>
        <taxon>Rotifera</taxon>
        <taxon>Eurotatoria</taxon>
        <taxon>Bdelloidea</taxon>
        <taxon>Philodinida</taxon>
        <taxon>Philodinidae</taxon>
        <taxon>Didymodactylos</taxon>
    </lineage>
</organism>
<evidence type="ECO:0000256" key="1">
    <source>
        <dbReference type="SAM" id="MobiDB-lite"/>
    </source>
</evidence>
<feature type="compositionally biased region" description="Basic and acidic residues" evidence="1">
    <location>
        <begin position="20"/>
        <end position="30"/>
    </location>
</feature>
<feature type="compositionally biased region" description="Basic and acidic residues" evidence="1">
    <location>
        <begin position="76"/>
        <end position="102"/>
    </location>
</feature>
<accession>A0A815JJX1</accession>
<dbReference type="AlphaFoldDB" id="A0A815JJX1"/>
<reference evidence="2" key="1">
    <citation type="submission" date="2021-02" db="EMBL/GenBank/DDBJ databases">
        <authorList>
            <person name="Nowell W R."/>
        </authorList>
    </citation>
    <scope>NUCLEOTIDE SEQUENCE</scope>
</reference>
<proteinExistence type="predicted"/>
<name>A0A815JJX1_9BILA</name>
<dbReference type="Proteomes" id="UP000681722">
    <property type="component" value="Unassembled WGS sequence"/>
</dbReference>
<comment type="caution">
    <text evidence="2">The sequence shown here is derived from an EMBL/GenBank/DDBJ whole genome shotgun (WGS) entry which is preliminary data.</text>
</comment>
<dbReference type="Proteomes" id="UP000663829">
    <property type="component" value="Unassembled WGS sequence"/>
</dbReference>
<dbReference type="EMBL" id="CAJNOQ010016551">
    <property type="protein sequence ID" value="CAF1383073.1"/>
    <property type="molecule type" value="Genomic_DNA"/>
</dbReference>
<evidence type="ECO:0000313" key="2">
    <source>
        <dbReference type="EMBL" id="CAF1383073.1"/>
    </source>
</evidence>
<feature type="compositionally biased region" description="Polar residues" evidence="1">
    <location>
        <begin position="1"/>
        <end position="10"/>
    </location>
</feature>
<protein>
    <submittedName>
        <fullName evidence="2">Uncharacterized protein</fullName>
    </submittedName>
</protein>
<evidence type="ECO:0000313" key="4">
    <source>
        <dbReference type="Proteomes" id="UP000663829"/>
    </source>
</evidence>
<sequence>LNDQLKNIPSNIVEEEADDNDKNNVNKHPEQNLNDNIPQQLPVARLNEEEPSIENKKNLPQKRLENIDDNNVEDNSSNKRVKDNDIFEDEHEQKINFRKQEN</sequence>
<gene>
    <name evidence="2" type="ORF">GPM918_LOCUS32422</name>
    <name evidence="3" type="ORF">SRO942_LOCUS33092</name>
</gene>
<feature type="compositionally biased region" description="Basic and acidic residues" evidence="1">
    <location>
        <begin position="53"/>
        <end position="66"/>
    </location>
</feature>
<feature type="non-terminal residue" evidence="2">
    <location>
        <position position="1"/>
    </location>
</feature>
<feature type="region of interest" description="Disordered" evidence="1">
    <location>
        <begin position="1"/>
        <end position="102"/>
    </location>
</feature>
<evidence type="ECO:0000313" key="3">
    <source>
        <dbReference type="EMBL" id="CAF4278211.1"/>
    </source>
</evidence>